<sequence length="421" mass="44816">MAGTVVAGVTLLVGALVAAAWWSARDDIAWSSTLPGGAYRVLDWDDSRVLLASPSRVALLDRGDGSVMRQLRIDVADQAWLRPEGGFITLSRDDGTLQAWEDEDPAGEDVLSSDMEPVWQATGAREDPLRLLATSEQLMVVQDGGAGELRGLRLEDGSTAWTTRVQRILPTYSSGQMLDEIGVVGAFLPGDRSASLLSVDDGDPVAELPVVDDVESFNVWGDRALVDAGDRLWVVSPDETVELAVPWERALLAGASQAGGVVTATDGEASWGIDLERATISALPAVDEPGGYESAYQPHQVDDRLTAVYVDGMLTGVDRATGEQLFTLDGVGVTLAQGAETVLVQREPAGADAWLERMATWRADAGVELQVVDTDATTYGSVVTDGDEVGDRATLDDHEAVVVLQGEDFAIEESRVVLLGR</sequence>
<gene>
    <name evidence="1" type="ORF">UFOPK2761_00732</name>
</gene>
<reference evidence="1" key="1">
    <citation type="submission" date="2020-05" db="EMBL/GenBank/DDBJ databases">
        <authorList>
            <person name="Chiriac C."/>
            <person name="Salcher M."/>
            <person name="Ghai R."/>
            <person name="Kavagutti S V."/>
        </authorList>
    </citation>
    <scope>NUCLEOTIDE SEQUENCE</scope>
</reference>
<proteinExistence type="predicted"/>
<accession>A0A6J6SHS2</accession>
<organism evidence="1">
    <name type="scientific">freshwater metagenome</name>
    <dbReference type="NCBI Taxonomy" id="449393"/>
    <lineage>
        <taxon>unclassified sequences</taxon>
        <taxon>metagenomes</taxon>
        <taxon>ecological metagenomes</taxon>
    </lineage>
</organism>
<protein>
    <submittedName>
        <fullName evidence="1">Unannotated protein</fullName>
    </submittedName>
</protein>
<dbReference type="InterPro" id="IPR011047">
    <property type="entry name" value="Quinoprotein_ADH-like_sf"/>
</dbReference>
<dbReference type="EMBL" id="CAEZYQ010000004">
    <property type="protein sequence ID" value="CAB4734155.1"/>
    <property type="molecule type" value="Genomic_DNA"/>
</dbReference>
<dbReference type="SUPFAM" id="SSF50998">
    <property type="entry name" value="Quinoprotein alcohol dehydrogenase-like"/>
    <property type="match status" value="1"/>
</dbReference>
<dbReference type="AlphaFoldDB" id="A0A6J6SHS2"/>
<name>A0A6J6SHS2_9ZZZZ</name>
<evidence type="ECO:0000313" key="1">
    <source>
        <dbReference type="EMBL" id="CAB4734155.1"/>
    </source>
</evidence>